<dbReference type="EMBL" id="MN739345">
    <property type="protein sequence ID" value="QHS99620.1"/>
    <property type="molecule type" value="Genomic_DNA"/>
</dbReference>
<evidence type="ECO:0000313" key="2">
    <source>
        <dbReference type="EMBL" id="QHS99620.1"/>
    </source>
</evidence>
<keyword evidence="1" id="KW-1133">Transmembrane helix</keyword>
<evidence type="ECO:0000256" key="1">
    <source>
        <dbReference type="SAM" id="Phobius"/>
    </source>
</evidence>
<name>A0A6C0C5D0_9ZZZZ</name>
<proteinExistence type="predicted"/>
<reference evidence="2" key="1">
    <citation type="journal article" date="2020" name="Nature">
        <title>Giant virus diversity and host interactions through global metagenomics.</title>
        <authorList>
            <person name="Schulz F."/>
            <person name="Roux S."/>
            <person name="Paez-Espino D."/>
            <person name="Jungbluth S."/>
            <person name="Walsh D.A."/>
            <person name="Denef V.J."/>
            <person name="McMahon K.D."/>
            <person name="Konstantinidis K.T."/>
            <person name="Eloe-Fadrosh E.A."/>
            <person name="Kyrpides N.C."/>
            <person name="Woyke T."/>
        </authorList>
    </citation>
    <scope>NUCLEOTIDE SEQUENCE</scope>
    <source>
        <strain evidence="2">GVMAG-M-3300020187-37</strain>
    </source>
</reference>
<sequence length="87" mass="10347">MYQFILFLLVITILFIIYSEYTVGGILIRTDSSGKDSINISSMFNFMIHPLKNKLLWNYKSLDINYPFIIIISTILYKFDFIINYFL</sequence>
<dbReference type="AlphaFoldDB" id="A0A6C0C5D0"/>
<keyword evidence="1" id="KW-0812">Transmembrane</keyword>
<protein>
    <submittedName>
        <fullName evidence="2">Uncharacterized protein</fullName>
    </submittedName>
</protein>
<keyword evidence="1" id="KW-0472">Membrane</keyword>
<feature type="transmembrane region" description="Helical" evidence="1">
    <location>
        <begin position="64"/>
        <end position="86"/>
    </location>
</feature>
<organism evidence="2">
    <name type="scientific">viral metagenome</name>
    <dbReference type="NCBI Taxonomy" id="1070528"/>
    <lineage>
        <taxon>unclassified sequences</taxon>
        <taxon>metagenomes</taxon>
        <taxon>organismal metagenomes</taxon>
    </lineage>
</organism>
<accession>A0A6C0C5D0</accession>